<dbReference type="SUPFAM" id="SSF88713">
    <property type="entry name" value="Glycoside hydrolase/deacetylase"/>
    <property type="match status" value="1"/>
</dbReference>
<dbReference type="Gene3D" id="3.20.20.370">
    <property type="entry name" value="Glycoside hydrolase/deacetylase"/>
    <property type="match status" value="1"/>
</dbReference>
<evidence type="ECO:0000313" key="2">
    <source>
        <dbReference type="Proteomes" id="UP001430455"/>
    </source>
</evidence>
<protein>
    <recommendedName>
        <fullName evidence="3">Polysaccharide deacetylase</fullName>
    </recommendedName>
</protein>
<dbReference type="RefSeq" id="WP_220580385.1">
    <property type="nucleotide sequence ID" value="NZ_RKLT01000004.1"/>
</dbReference>
<comment type="caution">
    <text evidence="1">The sequence shown here is derived from an EMBL/GenBank/DDBJ whole genome shotgun (WGS) entry which is preliminary data.</text>
</comment>
<evidence type="ECO:0008006" key="3">
    <source>
        <dbReference type="Google" id="ProtNLM"/>
    </source>
</evidence>
<name>A0AAW4PCW7_9EURY</name>
<dbReference type="InterPro" id="IPR011330">
    <property type="entry name" value="Glyco_hydro/deAcase_b/a-brl"/>
</dbReference>
<dbReference type="Proteomes" id="UP001430455">
    <property type="component" value="Unassembled WGS sequence"/>
</dbReference>
<keyword evidence="2" id="KW-1185">Reference proteome</keyword>
<sequence>MTPDLTDGGPERTDARSEEMNFSFEWYEDFVRDVDAAGYEFGRYGDPVEPGTALLRHDVDLSPERALRMARIEDEQDVHSTYFFLVSSPVYNVLNEDTREVLTAIRDLGHDVGLHFSTHQYWSPEDVPETDEPIAERVAQEWDILSAVADPIETVSFHIPPERVLRYEFDGFPSTYEPRFFSEIGYCGDSSQRWRSDPPEVDRFDSKMQILTHPGLWGEDDDSFEARVREGVAEMRERTSDYAEGRYVRQKFG</sequence>
<organism evidence="1 2">
    <name type="scientific">Haloarcula nitratireducens</name>
    <dbReference type="NCBI Taxonomy" id="2487749"/>
    <lineage>
        <taxon>Archaea</taxon>
        <taxon>Methanobacteriati</taxon>
        <taxon>Methanobacteriota</taxon>
        <taxon>Stenosarchaea group</taxon>
        <taxon>Halobacteria</taxon>
        <taxon>Halobacteriales</taxon>
        <taxon>Haloarculaceae</taxon>
        <taxon>Haloarcula</taxon>
    </lineage>
</organism>
<dbReference type="AlphaFoldDB" id="A0AAW4PCW7"/>
<reference evidence="1 2" key="1">
    <citation type="submission" date="2021-06" db="EMBL/GenBank/DDBJ databases">
        <title>Halomicroarcula sp. a new haloarchaeum isolated from saline soil.</title>
        <authorList>
            <person name="Duran-Viseras A."/>
            <person name="Sanchez-Porro C."/>
            <person name="Ventosa A."/>
        </authorList>
    </citation>
    <scope>NUCLEOTIDE SEQUENCE [LARGE SCALE GENOMIC DNA]</scope>
    <source>
        <strain evidence="1 2">F27</strain>
    </source>
</reference>
<evidence type="ECO:0000313" key="1">
    <source>
        <dbReference type="EMBL" id="MBX0295754.1"/>
    </source>
</evidence>
<dbReference type="EMBL" id="RKLT01000004">
    <property type="protein sequence ID" value="MBX0295754.1"/>
    <property type="molecule type" value="Genomic_DNA"/>
</dbReference>
<gene>
    <name evidence="1" type="ORF">EGH23_12790</name>
</gene>
<proteinExistence type="predicted"/>
<dbReference type="GO" id="GO:0005975">
    <property type="term" value="P:carbohydrate metabolic process"/>
    <property type="evidence" value="ECO:0007669"/>
    <property type="project" value="InterPro"/>
</dbReference>
<accession>A0AAW4PCW7</accession>